<evidence type="ECO:0000313" key="2">
    <source>
        <dbReference type="Proteomes" id="UP001344906"/>
    </source>
</evidence>
<keyword evidence="2" id="KW-1185">Reference proteome</keyword>
<dbReference type="Proteomes" id="UP001344906">
    <property type="component" value="Unassembled WGS sequence"/>
</dbReference>
<evidence type="ECO:0000313" key="1">
    <source>
        <dbReference type="EMBL" id="GLV60458.1"/>
    </source>
</evidence>
<name>A0ABQ6G1Q1_9CHLR</name>
<evidence type="ECO:0008006" key="3">
    <source>
        <dbReference type="Google" id="ProtNLM"/>
    </source>
</evidence>
<protein>
    <recommendedName>
        <fullName evidence="3">D-isomer specific 2-hydroxyacid dehydrogenase NAD-binding domain-containing protein</fullName>
    </recommendedName>
</protein>
<dbReference type="EMBL" id="BSRI01000002">
    <property type="protein sequence ID" value="GLV60458.1"/>
    <property type="molecule type" value="Genomic_DNA"/>
</dbReference>
<dbReference type="RefSeq" id="WP_420917185.1">
    <property type="nucleotide sequence ID" value="NZ_BSRI01000002.1"/>
</dbReference>
<reference evidence="1 2" key="1">
    <citation type="submission" date="2023-02" db="EMBL/GenBank/DDBJ databases">
        <title>Dictyobacter halimunensis sp. nov., a new member of the class Ktedonobacteria from forest soil in a geothermal area.</title>
        <authorList>
            <person name="Rachmania M.K."/>
            <person name="Ningsih F."/>
            <person name="Sakai Y."/>
            <person name="Yabe S."/>
            <person name="Yokota A."/>
            <person name="Sjamsuridzal W."/>
        </authorList>
    </citation>
    <scope>NUCLEOTIDE SEQUENCE [LARGE SCALE GENOMIC DNA]</scope>
    <source>
        <strain evidence="1 2">S3.2.2.5</strain>
    </source>
</reference>
<comment type="caution">
    <text evidence="1">The sequence shown here is derived from an EMBL/GenBank/DDBJ whole genome shotgun (WGS) entry which is preliminary data.</text>
</comment>
<accession>A0ABQ6G1Q1</accession>
<dbReference type="Gene3D" id="3.40.50.720">
    <property type="entry name" value="NAD(P)-binding Rossmann-like Domain"/>
    <property type="match status" value="2"/>
</dbReference>
<organism evidence="1 2">
    <name type="scientific">Dictyobacter halimunensis</name>
    <dbReference type="NCBI Taxonomy" id="3026934"/>
    <lineage>
        <taxon>Bacteria</taxon>
        <taxon>Bacillati</taxon>
        <taxon>Chloroflexota</taxon>
        <taxon>Ktedonobacteria</taxon>
        <taxon>Ktedonobacterales</taxon>
        <taxon>Dictyobacteraceae</taxon>
        <taxon>Dictyobacter</taxon>
    </lineage>
</organism>
<proteinExistence type="predicted"/>
<sequence length="92" mass="9871">MAEALAAGNLGGYAADVFELEDWALPQRPRAIPQSLLDDVSHTFFTPHLGTAVDEVRLAIELEAAHNILQVFQGLTPQGAVNHPSSRVPRSG</sequence>
<gene>
    <name evidence="1" type="ORF">KDH_72770</name>
</gene>